<name>A0AB37ZP91_PSESX</name>
<reference evidence="1 2" key="1">
    <citation type="submission" date="2016-10" db="EMBL/GenBank/DDBJ databases">
        <authorList>
            <person name="Varghese N."/>
            <person name="Submissions S."/>
        </authorList>
    </citation>
    <scope>NUCLEOTIDE SEQUENCE [LARGE SCALE GENOMIC DNA]</scope>
    <source>
        <strain evidence="1 2">BS2122</strain>
    </source>
</reference>
<gene>
    <name evidence="1" type="ORF">SAMN05444505_107237</name>
</gene>
<dbReference type="AlphaFoldDB" id="A0AB37ZP91"/>
<accession>A0AB37ZP91</accession>
<evidence type="ECO:0000313" key="1">
    <source>
        <dbReference type="EMBL" id="SDN31285.1"/>
    </source>
</evidence>
<proteinExistence type="predicted"/>
<organism evidence="1 2">
    <name type="scientific">Pseudomonas syringae</name>
    <dbReference type="NCBI Taxonomy" id="317"/>
    <lineage>
        <taxon>Bacteria</taxon>
        <taxon>Pseudomonadati</taxon>
        <taxon>Pseudomonadota</taxon>
        <taxon>Gammaproteobacteria</taxon>
        <taxon>Pseudomonadales</taxon>
        <taxon>Pseudomonadaceae</taxon>
        <taxon>Pseudomonas</taxon>
    </lineage>
</organism>
<evidence type="ECO:0008006" key="3">
    <source>
        <dbReference type="Google" id="ProtNLM"/>
    </source>
</evidence>
<comment type="caution">
    <text evidence="1">The sequence shown here is derived from an EMBL/GenBank/DDBJ whole genome shotgun (WGS) entry which is preliminary data.</text>
</comment>
<evidence type="ECO:0000313" key="2">
    <source>
        <dbReference type="Proteomes" id="UP000183853"/>
    </source>
</evidence>
<sequence>MALSASIITSLSGPLNKVRTLSKSVYICLDWSERTPHIGGALGAALLELMLKRGWVSRHLDSRALKLTPKEAGGMAKAFGV</sequence>
<dbReference type="Proteomes" id="UP000183853">
    <property type="component" value="Unassembled WGS sequence"/>
</dbReference>
<protein>
    <recommendedName>
        <fullName evidence="3">ArsR family transcriptional regulator</fullName>
    </recommendedName>
</protein>
<dbReference type="EMBL" id="FNHM01000007">
    <property type="protein sequence ID" value="SDN31285.1"/>
    <property type="molecule type" value="Genomic_DNA"/>
</dbReference>